<dbReference type="AlphaFoldDB" id="A0A2X3MML2"/>
<dbReference type="OrthoDB" id="9802525at2"/>
<sequence length="441" mass="48158">MRIVFVTTFPTAESGGAGRVAHELAAASARTHDVLLVTPGERTEWIASPPGEPIRVRVATRGDGDVQLPDLRTRDGLEALLQDFRPDVVHAHDFSPLSLWFQDWAHRNGRPFAVTLHCLPSQAQAFGSLERPRLTRWMGESPLFPTFIRLFLHRCDGVIALNAAMVEDLRQFGYRGPLYQVPNGRDLAAYRDLPLADITQPVKELLFVGSFARRKNQRYLLEMMAHLTVPARLVLVGEKLEPGYLEELRAYVRDRALGNVDIVGPVPHTEIPHLLRVAHVFVSASKLEVQSLAVIEALASGTPVVGLTNETVAELVDDAVGRRLPADASPAEFAREVEAICRMSPEHYVALCRAGQERVRSLDWRAVVEQNSRVYAELAAVSSGAGRKRAPLWTPWLVAASALRYGIHGLPHSAQGAAPGAGVPTGGSGSGPSSPSPRRAR</sequence>
<reference evidence="5" key="1">
    <citation type="submission" date="2018-05" db="EMBL/GenBank/DDBJ databases">
        <authorList>
            <person name="Hao L."/>
        </authorList>
    </citation>
    <scope>NUCLEOTIDE SEQUENCE [LARGE SCALE GENOMIC DNA]</scope>
</reference>
<dbReference type="Gene3D" id="3.40.50.2000">
    <property type="entry name" value="Glycogen Phosphorylase B"/>
    <property type="match status" value="2"/>
</dbReference>
<dbReference type="EMBL" id="LS483254">
    <property type="protein sequence ID" value="SQD93194.1"/>
    <property type="molecule type" value="Genomic_DNA"/>
</dbReference>
<proteinExistence type="predicted"/>
<feature type="domain" description="Glycosyltransferase subfamily 4-like N-terminal" evidence="3">
    <location>
        <begin position="15"/>
        <end position="188"/>
    </location>
</feature>
<evidence type="ECO:0000259" key="2">
    <source>
        <dbReference type="Pfam" id="PF00534"/>
    </source>
</evidence>
<dbReference type="InterPro" id="IPR028098">
    <property type="entry name" value="Glyco_trans_4-like_N"/>
</dbReference>
<dbReference type="Pfam" id="PF13439">
    <property type="entry name" value="Glyco_transf_4"/>
    <property type="match status" value="1"/>
</dbReference>
<dbReference type="KEGG" id="bana:BARAN1_1172"/>
<feature type="compositionally biased region" description="Low complexity" evidence="1">
    <location>
        <begin position="431"/>
        <end position="441"/>
    </location>
</feature>
<dbReference type="RefSeq" id="WP_122031593.1">
    <property type="nucleotide sequence ID" value="NZ_LS483254.1"/>
</dbReference>
<dbReference type="PANTHER" id="PTHR45947">
    <property type="entry name" value="SULFOQUINOVOSYL TRANSFERASE SQD2"/>
    <property type="match status" value="1"/>
</dbReference>
<dbReference type="EC" id="2.4.1.-" evidence="4"/>
<dbReference type="InterPro" id="IPR050194">
    <property type="entry name" value="Glycosyltransferase_grp1"/>
</dbReference>
<keyword evidence="4" id="KW-0808">Transferase</keyword>
<evidence type="ECO:0000259" key="3">
    <source>
        <dbReference type="Pfam" id="PF13439"/>
    </source>
</evidence>
<feature type="domain" description="Glycosyl transferase family 1" evidence="2">
    <location>
        <begin position="203"/>
        <end position="349"/>
    </location>
</feature>
<dbReference type="Proteomes" id="UP000249818">
    <property type="component" value="Chromosome BARAN1"/>
</dbReference>
<dbReference type="GO" id="GO:0016757">
    <property type="term" value="F:glycosyltransferase activity"/>
    <property type="evidence" value="ECO:0007669"/>
    <property type="project" value="UniProtKB-KW"/>
</dbReference>
<dbReference type="SUPFAM" id="SSF53756">
    <property type="entry name" value="UDP-Glycosyltransferase/glycogen phosphorylase"/>
    <property type="match status" value="1"/>
</dbReference>
<dbReference type="PANTHER" id="PTHR45947:SF3">
    <property type="entry name" value="SULFOQUINOVOSYL TRANSFERASE SQD2"/>
    <property type="match status" value="1"/>
</dbReference>
<evidence type="ECO:0000313" key="5">
    <source>
        <dbReference type="Proteomes" id="UP000249818"/>
    </source>
</evidence>
<dbReference type="Pfam" id="PF00534">
    <property type="entry name" value="Glycos_transf_1"/>
    <property type="match status" value="1"/>
</dbReference>
<gene>
    <name evidence="4" type="ORF">BARAN1_1172</name>
</gene>
<name>A0A2X3MML2_9BACT</name>
<keyword evidence="5" id="KW-1185">Reference proteome</keyword>
<organism evidence="4 5">
    <name type="scientific">Candidatus Bipolaricaulis anaerobius</name>
    <dbReference type="NCBI Taxonomy" id="2026885"/>
    <lineage>
        <taxon>Bacteria</taxon>
        <taxon>Candidatus Bipolaricaulota</taxon>
        <taxon>Candidatus Bipolaricaulia</taxon>
        <taxon>Candidatus Bipolaricaulales</taxon>
        <taxon>Candidatus Bipolaricaulaceae</taxon>
        <taxon>Candidatus Bipolaricaulis</taxon>
    </lineage>
</organism>
<dbReference type="InterPro" id="IPR001296">
    <property type="entry name" value="Glyco_trans_1"/>
</dbReference>
<keyword evidence="4" id="KW-0328">Glycosyltransferase</keyword>
<accession>A0A2X3MML2</accession>
<feature type="region of interest" description="Disordered" evidence="1">
    <location>
        <begin position="414"/>
        <end position="441"/>
    </location>
</feature>
<evidence type="ECO:0000313" key="4">
    <source>
        <dbReference type="EMBL" id="SQD93194.1"/>
    </source>
</evidence>
<evidence type="ECO:0000256" key="1">
    <source>
        <dbReference type="SAM" id="MobiDB-lite"/>
    </source>
</evidence>
<protein>
    <submittedName>
        <fullName evidence="4">Putative Glycosyltransferase</fullName>
        <ecNumber evidence="4">2.4.1.-</ecNumber>
    </submittedName>
</protein>